<comment type="caution">
    <text evidence="2">The sequence shown here is derived from an EMBL/GenBank/DDBJ whole genome shotgun (WGS) entry which is preliminary data.</text>
</comment>
<keyword evidence="1" id="KW-1133">Transmembrane helix</keyword>
<dbReference type="EMBL" id="BSYO01000023">
    <property type="protein sequence ID" value="GMH21251.1"/>
    <property type="molecule type" value="Genomic_DNA"/>
</dbReference>
<evidence type="ECO:0000313" key="2">
    <source>
        <dbReference type="EMBL" id="GMH21251.1"/>
    </source>
</evidence>
<name>A0AAD3T276_NEPGR</name>
<protein>
    <submittedName>
        <fullName evidence="2">Uncharacterized protein</fullName>
    </submittedName>
</protein>
<evidence type="ECO:0000313" key="3">
    <source>
        <dbReference type="Proteomes" id="UP001279734"/>
    </source>
</evidence>
<feature type="transmembrane region" description="Helical" evidence="1">
    <location>
        <begin position="53"/>
        <end position="73"/>
    </location>
</feature>
<accession>A0AAD3T276</accession>
<proteinExistence type="predicted"/>
<keyword evidence="1" id="KW-0812">Transmembrane</keyword>
<dbReference type="Proteomes" id="UP001279734">
    <property type="component" value="Unassembled WGS sequence"/>
</dbReference>
<keyword evidence="3" id="KW-1185">Reference proteome</keyword>
<dbReference type="AlphaFoldDB" id="A0AAD3T276"/>
<evidence type="ECO:0000256" key="1">
    <source>
        <dbReference type="SAM" id="Phobius"/>
    </source>
</evidence>
<organism evidence="2 3">
    <name type="scientific">Nepenthes gracilis</name>
    <name type="common">Slender pitcher plant</name>
    <dbReference type="NCBI Taxonomy" id="150966"/>
    <lineage>
        <taxon>Eukaryota</taxon>
        <taxon>Viridiplantae</taxon>
        <taxon>Streptophyta</taxon>
        <taxon>Embryophyta</taxon>
        <taxon>Tracheophyta</taxon>
        <taxon>Spermatophyta</taxon>
        <taxon>Magnoliopsida</taxon>
        <taxon>eudicotyledons</taxon>
        <taxon>Gunneridae</taxon>
        <taxon>Pentapetalae</taxon>
        <taxon>Caryophyllales</taxon>
        <taxon>Nepenthaceae</taxon>
        <taxon>Nepenthes</taxon>
    </lineage>
</organism>
<reference evidence="2" key="1">
    <citation type="submission" date="2023-05" db="EMBL/GenBank/DDBJ databases">
        <title>Nepenthes gracilis genome sequencing.</title>
        <authorList>
            <person name="Fukushima K."/>
        </authorList>
    </citation>
    <scope>NUCLEOTIDE SEQUENCE</scope>
    <source>
        <strain evidence="2">SING2019-196</strain>
    </source>
</reference>
<sequence>MCTGRLGVAGPMTLRLLTVSEFLELPDDCICFTHLCCYVGTVKMCSWRLLMGTPWSALLFAVLEFSLLLLAAWKGVCLEVGTTLLAADLR</sequence>
<gene>
    <name evidence="2" type="ORF">Nepgr_023093</name>
</gene>
<keyword evidence="1" id="KW-0472">Membrane</keyword>